<protein>
    <submittedName>
        <fullName evidence="1">13152_t:CDS:1</fullName>
    </submittedName>
</protein>
<organism evidence="1 2">
    <name type="scientific">Acaulospora morrowiae</name>
    <dbReference type="NCBI Taxonomy" id="94023"/>
    <lineage>
        <taxon>Eukaryota</taxon>
        <taxon>Fungi</taxon>
        <taxon>Fungi incertae sedis</taxon>
        <taxon>Mucoromycota</taxon>
        <taxon>Glomeromycotina</taxon>
        <taxon>Glomeromycetes</taxon>
        <taxon>Diversisporales</taxon>
        <taxon>Acaulosporaceae</taxon>
        <taxon>Acaulospora</taxon>
    </lineage>
</organism>
<dbReference type="EMBL" id="CAJVPV010024302">
    <property type="protein sequence ID" value="CAG8726096.1"/>
    <property type="molecule type" value="Genomic_DNA"/>
</dbReference>
<gene>
    <name evidence="1" type="ORF">AMORRO_LOCUS13667</name>
</gene>
<evidence type="ECO:0000313" key="1">
    <source>
        <dbReference type="EMBL" id="CAG8726096.1"/>
    </source>
</evidence>
<keyword evidence="2" id="KW-1185">Reference proteome</keyword>
<reference evidence="1" key="1">
    <citation type="submission" date="2021-06" db="EMBL/GenBank/DDBJ databases">
        <authorList>
            <person name="Kallberg Y."/>
            <person name="Tangrot J."/>
            <person name="Rosling A."/>
        </authorList>
    </citation>
    <scope>NUCLEOTIDE SEQUENCE</scope>
    <source>
        <strain evidence="1">CL551</strain>
    </source>
</reference>
<comment type="caution">
    <text evidence="1">The sequence shown here is derived from an EMBL/GenBank/DDBJ whole genome shotgun (WGS) entry which is preliminary data.</text>
</comment>
<dbReference type="AlphaFoldDB" id="A0A9N9I9U1"/>
<name>A0A9N9I9U1_9GLOM</name>
<sequence>MNEDIHRIILEILFEDFLSLEFNYTNLKLVNKNFSKIVDEIIYSKILKFASGSYEKDRLLHLEFLPSDDFIISPNHNHIWTKPAYIQEDIMKLDEKHEKIPIPIASDRFILFHSKIIHDFYNSKAERQKELLMKIKYDVTLYWIPSGKEYYRINNENYNYNVYKSKYYNFNILKADIYNELMDKIINIDSREIDEKYRFLYLYIQRDLNRMYIRLKLGTQFSLYHTLSIHFSYSFCV</sequence>
<evidence type="ECO:0000313" key="2">
    <source>
        <dbReference type="Proteomes" id="UP000789342"/>
    </source>
</evidence>
<accession>A0A9N9I9U1</accession>
<dbReference type="Proteomes" id="UP000789342">
    <property type="component" value="Unassembled WGS sequence"/>
</dbReference>
<proteinExistence type="predicted"/>